<reference evidence="1" key="2">
    <citation type="submission" date="2022-03" db="EMBL/GenBank/DDBJ databases">
        <title>Draft title - Genomic analysis of global carrot germplasm unveils the trajectory of domestication and the origin of high carotenoid orange carrot.</title>
        <authorList>
            <person name="Iorizzo M."/>
            <person name="Ellison S."/>
            <person name="Senalik D."/>
            <person name="Macko-Podgorni A."/>
            <person name="Grzebelus D."/>
            <person name="Bostan H."/>
            <person name="Rolling W."/>
            <person name="Curaba J."/>
            <person name="Simon P."/>
        </authorList>
    </citation>
    <scope>NUCLEOTIDE SEQUENCE</scope>
    <source>
        <tissue evidence="1">Leaf</tissue>
    </source>
</reference>
<name>A0A164Y3P1_DAUCS</name>
<protein>
    <submittedName>
        <fullName evidence="1">Uncharacterized protein</fullName>
    </submittedName>
</protein>
<sequence length="111" mass="12470">MQLYTLDRPVGGLEELLDWDQGMGVHHPAFMDVLVPSGAPDPVDFNVSMSLAEQIDDWVWVRSMLQKLPRMDMDIDELEDIMEGAVEDSFVGSWGPDRSLLAREPPLGDLD</sequence>
<dbReference type="Gramene" id="KZM93931">
    <property type="protein sequence ID" value="KZM93931"/>
    <property type="gene ID" value="DCAR_017176"/>
</dbReference>
<organism evidence="1 2">
    <name type="scientific">Daucus carota subsp. sativus</name>
    <name type="common">Carrot</name>
    <dbReference type="NCBI Taxonomy" id="79200"/>
    <lineage>
        <taxon>Eukaryota</taxon>
        <taxon>Viridiplantae</taxon>
        <taxon>Streptophyta</taxon>
        <taxon>Embryophyta</taxon>
        <taxon>Tracheophyta</taxon>
        <taxon>Spermatophyta</taxon>
        <taxon>Magnoliopsida</taxon>
        <taxon>eudicotyledons</taxon>
        <taxon>Gunneridae</taxon>
        <taxon>Pentapetalae</taxon>
        <taxon>asterids</taxon>
        <taxon>campanulids</taxon>
        <taxon>Apiales</taxon>
        <taxon>Apiaceae</taxon>
        <taxon>Apioideae</taxon>
        <taxon>Scandiceae</taxon>
        <taxon>Daucinae</taxon>
        <taxon>Daucus</taxon>
        <taxon>Daucus sect. Daucus</taxon>
    </lineage>
</organism>
<keyword evidence="2" id="KW-1185">Reference proteome</keyword>
<reference evidence="1" key="1">
    <citation type="journal article" date="2016" name="Nat. Genet.">
        <title>A high-quality carrot genome assembly provides new insights into carotenoid accumulation and asterid genome evolution.</title>
        <authorList>
            <person name="Iorizzo M."/>
            <person name="Ellison S."/>
            <person name="Senalik D."/>
            <person name="Zeng P."/>
            <person name="Satapoomin P."/>
            <person name="Huang J."/>
            <person name="Bowman M."/>
            <person name="Iovene M."/>
            <person name="Sanseverino W."/>
            <person name="Cavagnaro P."/>
            <person name="Yildiz M."/>
            <person name="Macko-Podgorni A."/>
            <person name="Moranska E."/>
            <person name="Grzebelus E."/>
            <person name="Grzebelus D."/>
            <person name="Ashrafi H."/>
            <person name="Zheng Z."/>
            <person name="Cheng S."/>
            <person name="Spooner D."/>
            <person name="Van Deynze A."/>
            <person name="Simon P."/>
        </authorList>
    </citation>
    <scope>NUCLEOTIDE SEQUENCE</scope>
    <source>
        <tissue evidence="1">Leaf</tissue>
    </source>
</reference>
<dbReference type="EMBL" id="CP093347">
    <property type="protein sequence ID" value="WOH00277.1"/>
    <property type="molecule type" value="Genomic_DNA"/>
</dbReference>
<evidence type="ECO:0000313" key="1">
    <source>
        <dbReference type="EMBL" id="WOH00277.1"/>
    </source>
</evidence>
<dbReference type="Proteomes" id="UP000077755">
    <property type="component" value="Chromosome 5"/>
</dbReference>
<gene>
    <name evidence="1" type="ORF">DCAR_0519636</name>
</gene>
<evidence type="ECO:0000313" key="2">
    <source>
        <dbReference type="Proteomes" id="UP000077755"/>
    </source>
</evidence>
<proteinExistence type="predicted"/>
<accession>A0A164Y3P1</accession>
<dbReference type="AlphaFoldDB" id="A0A164Y3P1"/>